<accession>A0A2R6NZ51</accession>
<reference evidence="1 2" key="1">
    <citation type="submission" date="2018-02" db="EMBL/GenBank/DDBJ databases">
        <title>Genome sequence of the basidiomycete white-rot fungus Phlebia centrifuga.</title>
        <authorList>
            <person name="Granchi Z."/>
            <person name="Peng M."/>
            <person name="de Vries R.P."/>
            <person name="Hilden K."/>
            <person name="Makela M.R."/>
            <person name="Grigoriev I."/>
            <person name="Riley R."/>
        </authorList>
    </citation>
    <scope>NUCLEOTIDE SEQUENCE [LARGE SCALE GENOMIC DNA]</scope>
    <source>
        <strain evidence="1 2">FBCC195</strain>
    </source>
</reference>
<organism evidence="1 2">
    <name type="scientific">Hermanssonia centrifuga</name>
    <dbReference type="NCBI Taxonomy" id="98765"/>
    <lineage>
        <taxon>Eukaryota</taxon>
        <taxon>Fungi</taxon>
        <taxon>Dikarya</taxon>
        <taxon>Basidiomycota</taxon>
        <taxon>Agaricomycotina</taxon>
        <taxon>Agaricomycetes</taxon>
        <taxon>Polyporales</taxon>
        <taxon>Meruliaceae</taxon>
        <taxon>Hermanssonia</taxon>
    </lineage>
</organism>
<dbReference type="AlphaFoldDB" id="A0A2R6NZ51"/>
<comment type="caution">
    <text evidence="1">The sequence shown here is derived from an EMBL/GenBank/DDBJ whole genome shotgun (WGS) entry which is preliminary data.</text>
</comment>
<keyword evidence="2" id="KW-1185">Reference proteome</keyword>
<dbReference type="EMBL" id="MLYV02000626">
    <property type="protein sequence ID" value="PSR81096.1"/>
    <property type="molecule type" value="Genomic_DNA"/>
</dbReference>
<evidence type="ECO:0000313" key="2">
    <source>
        <dbReference type="Proteomes" id="UP000186601"/>
    </source>
</evidence>
<proteinExistence type="predicted"/>
<name>A0A2R6NZ51_9APHY</name>
<gene>
    <name evidence="1" type="ORF">PHLCEN_2v6537</name>
</gene>
<dbReference type="Proteomes" id="UP000186601">
    <property type="component" value="Unassembled WGS sequence"/>
</dbReference>
<sequence>MEKLMLSLQAPDLSDFQLLMDYDTDDEGLPLPEPPEPDSTHAMEPVLRDLNVDALAHRIMSIIPSLQSLYLRVSFNEDLYICRGTSVRRQLAAR</sequence>
<evidence type="ECO:0000313" key="1">
    <source>
        <dbReference type="EMBL" id="PSR81096.1"/>
    </source>
</evidence>
<protein>
    <submittedName>
        <fullName evidence="1">Uncharacterized protein</fullName>
    </submittedName>
</protein>